<name>A0A5C3FZ55_PSEA2</name>
<evidence type="ECO:0000313" key="3">
    <source>
        <dbReference type="Proteomes" id="UP000325008"/>
    </source>
</evidence>
<dbReference type="EMBL" id="OOIQ01000024">
    <property type="protein sequence ID" value="SPO49155.1"/>
    <property type="molecule type" value="Genomic_DNA"/>
</dbReference>
<evidence type="ECO:0000313" key="2">
    <source>
        <dbReference type="EMBL" id="SPO49155.1"/>
    </source>
</evidence>
<accession>A0A5C3FZ55</accession>
<reference evidence="2" key="1">
    <citation type="submission" date="2018-03" db="EMBL/GenBank/DDBJ databases">
        <authorList>
            <person name="Guldener U."/>
        </authorList>
    </citation>
    <scope>NUCLEOTIDE SEQUENCE [LARGE SCALE GENOMIC DNA]</scope>
    <source>
        <strain evidence="2">ATCC34888</strain>
    </source>
</reference>
<feature type="region of interest" description="Disordered" evidence="1">
    <location>
        <begin position="1"/>
        <end position="35"/>
    </location>
</feature>
<comment type="caution">
    <text evidence="2">The sequence shown here is derived from an EMBL/GenBank/DDBJ whole genome shotgun (WGS) entry which is preliminary data.</text>
</comment>
<gene>
    <name evidence="2" type="ORF">PSANT_06846</name>
</gene>
<sequence length="114" mass="12627">MSTISSQNALSSVEAAHTDATENARYSAPSSSRAKFDAAQLQPQLTSTLNLRLRHATWDKSDKERNRALSRSIAELVKAKMLGFKYIVQVQLVENLGQGGRCTATRWCKRCTPT</sequence>
<organism evidence="2 3">
    <name type="scientific">Pseudozyma antarctica</name>
    <name type="common">Yeast</name>
    <name type="synonym">Candida antarctica</name>
    <dbReference type="NCBI Taxonomy" id="84753"/>
    <lineage>
        <taxon>Eukaryota</taxon>
        <taxon>Fungi</taxon>
        <taxon>Dikarya</taxon>
        <taxon>Basidiomycota</taxon>
        <taxon>Ustilaginomycotina</taxon>
        <taxon>Ustilaginomycetes</taxon>
        <taxon>Ustilaginales</taxon>
        <taxon>Ustilaginaceae</taxon>
        <taxon>Moesziomyces</taxon>
    </lineage>
</organism>
<protein>
    <submittedName>
        <fullName evidence="2">Related to Tctex2-related inner arm dynein light chain</fullName>
    </submittedName>
</protein>
<feature type="compositionally biased region" description="Polar residues" evidence="1">
    <location>
        <begin position="1"/>
        <end position="11"/>
    </location>
</feature>
<proteinExistence type="predicted"/>
<dbReference type="Proteomes" id="UP000325008">
    <property type="component" value="Unassembled WGS sequence"/>
</dbReference>
<dbReference type="OrthoDB" id="10260741at2759"/>
<evidence type="ECO:0000256" key="1">
    <source>
        <dbReference type="SAM" id="MobiDB-lite"/>
    </source>
</evidence>
<keyword evidence="3" id="KW-1185">Reference proteome</keyword>
<dbReference type="AlphaFoldDB" id="A0A5C3FZ55"/>